<dbReference type="Pfam" id="PF12697">
    <property type="entry name" value="Abhydrolase_6"/>
    <property type="match status" value="1"/>
</dbReference>
<dbReference type="SUPFAM" id="SSF53474">
    <property type="entry name" value="alpha/beta-Hydrolases"/>
    <property type="match status" value="1"/>
</dbReference>
<dbReference type="PANTHER" id="PTHR43798">
    <property type="entry name" value="MONOACYLGLYCEROL LIPASE"/>
    <property type="match status" value="1"/>
</dbReference>
<dbReference type="InterPro" id="IPR000073">
    <property type="entry name" value="AB_hydrolase_1"/>
</dbReference>
<feature type="region of interest" description="Disordered" evidence="1">
    <location>
        <begin position="203"/>
        <end position="222"/>
    </location>
</feature>
<dbReference type="InterPro" id="IPR050266">
    <property type="entry name" value="AB_hydrolase_sf"/>
</dbReference>
<protein>
    <submittedName>
        <fullName evidence="3">Alpha/beta fold hydrolase</fullName>
    </submittedName>
</protein>
<accession>A0ABU2ZIZ4</accession>
<dbReference type="RefSeq" id="WP_311340852.1">
    <property type="nucleotide sequence ID" value="NZ_JAVRHS010000006.1"/>
</dbReference>
<keyword evidence="3" id="KW-0378">Hydrolase</keyword>
<name>A0ABU2ZIZ4_9SPHN</name>
<dbReference type="Proteomes" id="UP001259803">
    <property type="component" value="Unassembled WGS sequence"/>
</dbReference>
<evidence type="ECO:0000259" key="2">
    <source>
        <dbReference type="Pfam" id="PF12697"/>
    </source>
</evidence>
<organism evidence="3 4">
    <name type="scientific">Croceicoccus esteveae</name>
    <dbReference type="NCBI Taxonomy" id="3075597"/>
    <lineage>
        <taxon>Bacteria</taxon>
        <taxon>Pseudomonadati</taxon>
        <taxon>Pseudomonadota</taxon>
        <taxon>Alphaproteobacteria</taxon>
        <taxon>Sphingomonadales</taxon>
        <taxon>Erythrobacteraceae</taxon>
        <taxon>Croceicoccus</taxon>
    </lineage>
</organism>
<dbReference type="Gene3D" id="3.40.50.1820">
    <property type="entry name" value="alpha/beta hydrolase"/>
    <property type="match status" value="1"/>
</dbReference>
<evidence type="ECO:0000256" key="1">
    <source>
        <dbReference type="SAM" id="MobiDB-lite"/>
    </source>
</evidence>
<dbReference type="GO" id="GO:0016787">
    <property type="term" value="F:hydrolase activity"/>
    <property type="evidence" value="ECO:0007669"/>
    <property type="project" value="UniProtKB-KW"/>
</dbReference>
<dbReference type="EMBL" id="JAVRHS010000006">
    <property type="protein sequence ID" value="MDT0576274.1"/>
    <property type="molecule type" value="Genomic_DNA"/>
</dbReference>
<dbReference type="InterPro" id="IPR029058">
    <property type="entry name" value="AB_hydrolase_fold"/>
</dbReference>
<proteinExistence type="predicted"/>
<comment type="caution">
    <text evidence="3">The sequence shown here is derived from an EMBL/GenBank/DDBJ whole genome shotgun (WGS) entry which is preliminary data.</text>
</comment>
<dbReference type="PANTHER" id="PTHR43798:SF5">
    <property type="entry name" value="MONOACYLGLYCEROL LIPASE ABHD6"/>
    <property type="match status" value="1"/>
</dbReference>
<evidence type="ECO:0000313" key="3">
    <source>
        <dbReference type="EMBL" id="MDT0576274.1"/>
    </source>
</evidence>
<keyword evidence="4" id="KW-1185">Reference proteome</keyword>
<sequence>MRSEDMMLDVTTAAAIGEPVKIAATLHLPDDWDENGQHLVFAIHGGGYSRIYWHPHFADDSYSFARWFTDHGKAVLAIDMLGMGQSTKPEAESKLSRKIITNAHAAALGQALEGMDRPVSVTGIGHSMGGMMIISQAAAHPVFDRIAVLGWANEPMVLGDTDVETMQADLIPDGYLPTPREPMRKLFYWPDVPHSLIEKDEAHASTTPATLGRGALTPGEMHGDSATIEVPVLVVQSVVDTSPDPQNELSYFKKAASTELQVLEEAAHCQNFAGTRVRHWSELNAWIDRN</sequence>
<reference evidence="3 4" key="1">
    <citation type="submission" date="2023-09" db="EMBL/GenBank/DDBJ databases">
        <authorList>
            <person name="Rey-Velasco X."/>
        </authorList>
    </citation>
    <scope>NUCLEOTIDE SEQUENCE [LARGE SCALE GENOMIC DNA]</scope>
    <source>
        <strain evidence="3 4">F390</strain>
    </source>
</reference>
<feature type="domain" description="AB hydrolase-1" evidence="2">
    <location>
        <begin position="42"/>
        <end position="272"/>
    </location>
</feature>
<evidence type="ECO:0000313" key="4">
    <source>
        <dbReference type="Proteomes" id="UP001259803"/>
    </source>
</evidence>
<gene>
    <name evidence="3" type="ORF">RM533_08750</name>
</gene>